<feature type="domain" description="Leucine-binding protein" evidence="3">
    <location>
        <begin position="32"/>
        <end position="319"/>
    </location>
</feature>
<name>A0ABM7P0H6_9BACT</name>
<dbReference type="Pfam" id="PF13458">
    <property type="entry name" value="Peripla_BP_6"/>
    <property type="match status" value="1"/>
</dbReference>
<reference evidence="4 5" key="1">
    <citation type="journal article" date="2022" name="Int. J. Syst. Evol. Microbiol.">
        <title>Prevotella herbatica sp. nov., a plant polysaccharide-decomposing anaerobic bacterium isolated from a methanogenic reactor.</title>
        <authorList>
            <person name="Uek A."/>
            <person name="Tonouchi A."/>
            <person name="Kaku N."/>
            <person name="Ueki K."/>
        </authorList>
    </citation>
    <scope>NUCLEOTIDE SEQUENCE [LARGE SCALE GENOMIC DNA]</scope>
    <source>
        <strain evidence="4 5">WR041</strain>
    </source>
</reference>
<dbReference type="CDD" id="cd06268">
    <property type="entry name" value="PBP1_ABC_transporter_LIVBP-like"/>
    <property type="match status" value="1"/>
</dbReference>
<evidence type="ECO:0000256" key="1">
    <source>
        <dbReference type="ARBA" id="ARBA00010062"/>
    </source>
</evidence>
<sequence>MSSCTTEKFVGLDEQVRKDYHIAVVLPYSDGMEEQWRHSIDWALEDLNKSLIPQRGIRITAEWYNEDDYSIKDLFTSLAEKTDIYAIIGPLYSAHAAIASECCAKTGKPLLPALASSEQMMRAYAGKGFLWCLTENDISQCEVLLTKAIQKGAKTVSLITSDDLYGQTFSDWFAFEAKELGLSVYGMEVYTDTDLEEKMRKLISGQPDCLICVSPNNGITKRMNDIRRSVSNDKPFFLFSDGAFLLPKDKNYEGMEGVVQTHDPSSGFQISYETRYGKSPSFGNAHFYDATLLAGLGILQADIDGNDDVNEAIKHIVSMDGDEINACTDEGMNRIVSSILRKERHHVTGASGKLHFDPTLYTNVLHSVYCHWTVYQGKHLILEYNTSDDSNRTYASVVNWNWRVTQMQDFIYSNTTEYAPKKDLYALIISAAKGWTNYRHQADAYAVYQRLRENGLDKKHIILVADDDLAYNALNPTPGSVRLSDNGNNLYTDIPIYRHPSDISWKEYEKMIVDNEDCILPSDSTTNLLVYWVGHGTPKGLQWADQTVRADEIGSFFNTLAKERRFRKALLLFDTCYSGMVGAKCEDIPGLLCITAANAMETSKANRYSPFYNTWMSNSFSDALLGMLDKDRHQSLYEVYSTLYNQTIGSHVSVYNAERFDNLHKAGINEFLYPR</sequence>
<dbReference type="InterPro" id="IPR028082">
    <property type="entry name" value="Peripla_BP_I"/>
</dbReference>
<organism evidence="4 5">
    <name type="scientific">Prevotella herbatica</name>
    <dbReference type="NCBI Taxonomy" id="2801997"/>
    <lineage>
        <taxon>Bacteria</taxon>
        <taxon>Pseudomonadati</taxon>
        <taxon>Bacteroidota</taxon>
        <taxon>Bacteroidia</taxon>
        <taxon>Bacteroidales</taxon>
        <taxon>Prevotellaceae</taxon>
        <taxon>Prevotella</taxon>
    </lineage>
</organism>
<protein>
    <submittedName>
        <fullName evidence="4">PBP1_ABC_transporter_LIVBP_like and CASc domain-containing protein</fullName>
    </submittedName>
</protein>
<dbReference type="Proteomes" id="UP001319045">
    <property type="component" value="Chromosome"/>
</dbReference>
<dbReference type="Gene3D" id="3.40.50.1460">
    <property type="match status" value="1"/>
</dbReference>
<evidence type="ECO:0000313" key="5">
    <source>
        <dbReference type="Proteomes" id="UP001319045"/>
    </source>
</evidence>
<dbReference type="PANTHER" id="PTHR12000">
    <property type="entry name" value="HEMOGLOBINASE FAMILY MEMBER"/>
    <property type="match status" value="1"/>
</dbReference>
<comment type="similarity">
    <text evidence="1">Belongs to the leucine-binding protein family.</text>
</comment>
<dbReference type="InterPro" id="IPR001096">
    <property type="entry name" value="Peptidase_C13"/>
</dbReference>
<evidence type="ECO:0000259" key="3">
    <source>
        <dbReference type="Pfam" id="PF13458"/>
    </source>
</evidence>
<dbReference type="Gene3D" id="3.40.50.2300">
    <property type="match status" value="2"/>
</dbReference>
<dbReference type="SUPFAM" id="SSF53822">
    <property type="entry name" value="Periplasmic binding protein-like I"/>
    <property type="match status" value="1"/>
</dbReference>
<proteinExistence type="inferred from homology"/>
<dbReference type="PANTHER" id="PTHR12000:SF42">
    <property type="entry name" value="LEGUMAIN"/>
    <property type="match status" value="1"/>
</dbReference>
<accession>A0ABM7P0H6</accession>
<gene>
    <name evidence="4" type="ORF">prwr041_21700</name>
</gene>
<evidence type="ECO:0000313" key="4">
    <source>
        <dbReference type="EMBL" id="BCS86277.1"/>
    </source>
</evidence>
<dbReference type="PRINTS" id="PR00776">
    <property type="entry name" value="HEMOGLOBNASE"/>
</dbReference>
<evidence type="ECO:0000256" key="2">
    <source>
        <dbReference type="ARBA" id="ARBA00022729"/>
    </source>
</evidence>
<dbReference type="InterPro" id="IPR028081">
    <property type="entry name" value="Leu-bd"/>
</dbReference>
<keyword evidence="5" id="KW-1185">Reference proteome</keyword>
<dbReference type="Pfam" id="PF01650">
    <property type="entry name" value="Peptidase_C13"/>
    <property type="match status" value="1"/>
</dbReference>
<keyword evidence="2" id="KW-0732">Signal</keyword>
<dbReference type="EMBL" id="AP024484">
    <property type="protein sequence ID" value="BCS86277.1"/>
    <property type="molecule type" value="Genomic_DNA"/>
</dbReference>